<sequence length="133" mass="15849">MTQQNGFFPMNNTWSLTTACPPNLPPPGEYNWNYGKYDEPPSYDNCDNFAACGSTYFQQPRRRRAIRPRSWFGRQIGPPESVTTYNCSFYKKCYSKRCPIWPRNQLQRSYAPPPRCTMNQLSYSYRLKHNMWY</sequence>
<organism evidence="1">
    <name type="scientific">Bactrocera dorsalis</name>
    <name type="common">Oriental fruit fly</name>
    <name type="synonym">Dacus dorsalis</name>
    <dbReference type="NCBI Taxonomy" id="27457"/>
    <lineage>
        <taxon>Eukaryota</taxon>
        <taxon>Metazoa</taxon>
        <taxon>Ecdysozoa</taxon>
        <taxon>Arthropoda</taxon>
        <taxon>Hexapoda</taxon>
        <taxon>Insecta</taxon>
        <taxon>Pterygota</taxon>
        <taxon>Neoptera</taxon>
        <taxon>Endopterygota</taxon>
        <taxon>Diptera</taxon>
        <taxon>Brachycera</taxon>
        <taxon>Muscomorpha</taxon>
        <taxon>Tephritoidea</taxon>
        <taxon>Tephritidae</taxon>
        <taxon>Bactrocera</taxon>
        <taxon>Bactrocera</taxon>
    </lineage>
</organism>
<evidence type="ECO:0000313" key="1">
    <source>
        <dbReference type="EMBL" id="JAC48014.1"/>
    </source>
</evidence>
<dbReference type="EMBL" id="GAKP01010938">
    <property type="protein sequence ID" value="JAC48014.1"/>
    <property type="molecule type" value="Transcribed_RNA"/>
</dbReference>
<dbReference type="AlphaFoldDB" id="A0A034W011"/>
<name>A0A034W011_BACDO</name>
<protein>
    <submittedName>
        <fullName evidence="1">Uncharacterized protein</fullName>
    </submittedName>
</protein>
<dbReference type="OrthoDB" id="7933620at2759"/>
<reference evidence="1" key="1">
    <citation type="journal article" date="2014" name="BMC Genomics">
        <title>Characterizing the developmental transcriptome of the oriental fruit fly, Bactrocera dorsalis (Diptera: Tephritidae) through comparative genomic analysis with Drosophila melanogaster utilizing modENCODE datasets.</title>
        <authorList>
            <person name="Geib S.M."/>
            <person name="Calla B."/>
            <person name="Hall B."/>
            <person name="Hou S."/>
            <person name="Manoukis N.C."/>
        </authorList>
    </citation>
    <scope>NUCLEOTIDE SEQUENCE</scope>
    <source>
        <strain evidence="1">Punador</strain>
    </source>
</reference>
<accession>A0A034W011</accession>
<proteinExistence type="predicted"/>